<keyword evidence="2" id="KW-0677">Repeat</keyword>
<feature type="transmembrane region" description="Helical" evidence="4">
    <location>
        <begin position="902"/>
        <end position="922"/>
    </location>
</feature>
<dbReference type="NCBIfam" id="TIGR02232">
    <property type="entry name" value="myxo_disulf_rpt"/>
    <property type="match status" value="4"/>
</dbReference>
<protein>
    <recommendedName>
        <fullName evidence="7">Insulin-like growth factor binding protein, N-terminal</fullName>
    </recommendedName>
</protein>
<name>A0A8S1YQD3_9CILI</name>
<accession>A0A8S1YQD3</accession>
<evidence type="ECO:0000313" key="6">
    <source>
        <dbReference type="Proteomes" id="UP000689195"/>
    </source>
</evidence>
<dbReference type="InterPro" id="IPR011936">
    <property type="entry name" value="Myxo_disulph_rpt"/>
</dbReference>
<feature type="transmembrane region" description="Helical" evidence="4">
    <location>
        <begin position="1181"/>
        <end position="1201"/>
    </location>
</feature>
<dbReference type="PANTHER" id="PTHR39767">
    <property type="entry name" value="CALCIUM/CALMODULIN-BINDING MEMBRANE PROTEIN PCM4-RELATED"/>
    <property type="match status" value="1"/>
</dbReference>
<evidence type="ECO:0008006" key="7">
    <source>
        <dbReference type="Google" id="ProtNLM"/>
    </source>
</evidence>
<keyword evidence="3" id="KW-1015">Disulfide bond</keyword>
<feature type="transmembrane region" description="Helical" evidence="4">
    <location>
        <begin position="1221"/>
        <end position="1243"/>
    </location>
</feature>
<keyword evidence="4" id="KW-0472">Membrane</keyword>
<evidence type="ECO:0000313" key="5">
    <source>
        <dbReference type="EMBL" id="CAD8214232.1"/>
    </source>
</evidence>
<dbReference type="PANTHER" id="PTHR39767:SF2">
    <property type="entry name" value="CHROMOSOME UNDETERMINED SCAFFOLD_1, WHOLE GENOME SHOTGUN SEQUENCE"/>
    <property type="match status" value="1"/>
</dbReference>
<gene>
    <name evidence="5" type="ORF">PPENT_87.1.T2010006</name>
</gene>
<feature type="transmembrane region" description="Helical" evidence="4">
    <location>
        <begin position="999"/>
        <end position="1019"/>
    </location>
</feature>
<dbReference type="EMBL" id="CAJJDO010000201">
    <property type="protein sequence ID" value="CAD8214232.1"/>
    <property type="molecule type" value="Genomic_DNA"/>
</dbReference>
<keyword evidence="4" id="KW-1133">Transmembrane helix</keyword>
<keyword evidence="1" id="KW-0732">Signal</keyword>
<feature type="transmembrane region" description="Helical" evidence="4">
    <location>
        <begin position="1152"/>
        <end position="1169"/>
    </location>
</feature>
<sequence length="1300" mass="150719">MLLICILISITNQQTLFYSAFSDTILTQTDNWRFLNINPSNIITQCGSEYIIGGFERFAQSQAATKILLLPPHYRMKISMTLYIIDSWDLNEYFQVYADQNLVYNVAYSGLQGTGHICGQQQTYTKDQIHNIQFEFDHTGLTTYLYLTSTLDNSAWDESWGFKNFKLFLYLCPPGCLVCIQSDSEFDCKSWVLTHTAYTEIDYTLFITDGWTISYGDVNKQQCFMIPTICGYEVCGKDTVLSLNLINIPTHSQMKIKLKYLKIDSWEVSDYVQLKVDGELILDQQLSQLNEYLYGICGTTQKEVFVNIELTFPHSITSARIKILNTLDQAFSDESFGIRDIQIFIKQSLCGDQVVELQEECDDGNLFPFDGCFNCMFSCVDGCSECRDMICLSCYEGWIYLEYEQICEKEIIQEYSLITILELQTQFDCFPPIDNCQVCLLGKCILCQNDFFFNQFNDKCEQICFDQINSYYELCDEYQLQPFCNRCQIKCNDHCLNCNQGICQVCENDFILENNYCIQIGKVNLCQPQCQICIDNICYKCQSGQLLILGQCQNICGNQIALYTLEECVCDLYCEECEDGICYQCNNYFKLFNNQCISTCGDLIVQEHEDCDDGNNIEFDGCFYCQYSCPIECIKCEQGICQDKCLPGFYLINNICSTICGDSIIAGNEQCEDNNTQEFDGCYLCQFSCPLNCEECINGICSNCNFGFKLIENKCTNVCGDGIMSNEEQCDDGNQESGDGCSQICQVEIDWICNQGNDCTFVKYPNLKCEYMMQKNQYQYAQIKFSQAVQMLSDINYQNTIELSIIDLNQTLYAITIKEIQSAQYQVTTDVEYIVQIEIFTNLPNHPILKVKLTEQLFSANLAPLVNMVDYLQLNQPNYTTDQQVYIAQTVQMISEISVKSIYAISIILILLGNVLSFWGILDALQQQSYLKFINVLYPQTLIIYFQSSELISVQSLLNSITDLNKKAKLLQFPYLESYEKFQYYEVNADITEGFRTEILVSLTLLLCYICSILLERVISILELSSSLQGFPKFIRFLQKQQRKLNLQIKKIDISFIKNTLLACSWDLIFMSLLELYSDHDFSYYRSYVRLSITFVILIIIITLILSQISGVTPLKKQDLNQFWLQKQPVFLLIKKISIISILVFYQREQILQTLLMTFVNTFYLIYIINMKNAEEFQFYIKNIIMETSLTLFTASTFLNWDILQRYLSYNFIITISWIQMFLLVSVLISFLIFELYNLFYVIKRKITKLIEKRMSKIKSNEQQQSQKLDNQIQNANLEFQKTIFQRVSFLKDKQIQIQK</sequence>
<keyword evidence="6" id="KW-1185">Reference proteome</keyword>
<evidence type="ECO:0000256" key="4">
    <source>
        <dbReference type="SAM" id="Phobius"/>
    </source>
</evidence>
<evidence type="ECO:0000256" key="1">
    <source>
        <dbReference type="ARBA" id="ARBA00022729"/>
    </source>
</evidence>
<reference evidence="5" key="1">
    <citation type="submission" date="2021-01" db="EMBL/GenBank/DDBJ databases">
        <authorList>
            <consortium name="Genoscope - CEA"/>
            <person name="William W."/>
        </authorList>
    </citation>
    <scope>NUCLEOTIDE SEQUENCE</scope>
</reference>
<dbReference type="InterPro" id="IPR006212">
    <property type="entry name" value="Furin_repeat"/>
</dbReference>
<dbReference type="Pfam" id="PF13948">
    <property type="entry name" value="DUF4215"/>
    <property type="match status" value="4"/>
</dbReference>
<organism evidence="5 6">
    <name type="scientific">Paramecium pentaurelia</name>
    <dbReference type="NCBI Taxonomy" id="43138"/>
    <lineage>
        <taxon>Eukaryota</taxon>
        <taxon>Sar</taxon>
        <taxon>Alveolata</taxon>
        <taxon>Ciliophora</taxon>
        <taxon>Intramacronucleata</taxon>
        <taxon>Oligohymenophorea</taxon>
        <taxon>Peniculida</taxon>
        <taxon>Parameciidae</taxon>
        <taxon>Paramecium</taxon>
    </lineage>
</organism>
<evidence type="ECO:0000256" key="2">
    <source>
        <dbReference type="ARBA" id="ARBA00022737"/>
    </source>
</evidence>
<dbReference type="SMART" id="SM00261">
    <property type="entry name" value="FU"/>
    <property type="match status" value="5"/>
</dbReference>
<dbReference type="Proteomes" id="UP000689195">
    <property type="component" value="Unassembled WGS sequence"/>
</dbReference>
<dbReference type="OrthoDB" id="304690at2759"/>
<keyword evidence="4" id="KW-0812">Transmembrane</keyword>
<feature type="transmembrane region" description="Helical" evidence="4">
    <location>
        <begin position="1089"/>
        <end position="1109"/>
    </location>
</feature>
<evidence type="ECO:0000256" key="3">
    <source>
        <dbReference type="ARBA" id="ARBA00023157"/>
    </source>
</evidence>
<proteinExistence type="predicted"/>
<feature type="transmembrane region" description="Helical" evidence="4">
    <location>
        <begin position="1130"/>
        <end position="1146"/>
    </location>
</feature>
<comment type="caution">
    <text evidence="5">The sequence shown here is derived from an EMBL/GenBank/DDBJ whole genome shotgun (WGS) entry which is preliminary data.</text>
</comment>